<dbReference type="OrthoDB" id="287393at2759"/>
<dbReference type="Gene3D" id="3.30.70.330">
    <property type="match status" value="1"/>
</dbReference>
<organism evidence="9 10">
    <name type="scientific">Neolecta irregularis (strain DAH-3)</name>
    <dbReference type="NCBI Taxonomy" id="1198029"/>
    <lineage>
        <taxon>Eukaryota</taxon>
        <taxon>Fungi</taxon>
        <taxon>Dikarya</taxon>
        <taxon>Ascomycota</taxon>
        <taxon>Taphrinomycotina</taxon>
        <taxon>Neolectales</taxon>
        <taxon>Neolectaceae</taxon>
        <taxon>Neolecta</taxon>
    </lineage>
</organism>
<feature type="region of interest" description="Disordered" evidence="7">
    <location>
        <begin position="1"/>
        <end position="84"/>
    </location>
</feature>
<dbReference type="InterPro" id="IPR039119">
    <property type="entry name" value="ABT1/Esf2"/>
</dbReference>
<evidence type="ECO:0000256" key="6">
    <source>
        <dbReference type="PROSITE-ProRule" id="PRU00176"/>
    </source>
</evidence>
<evidence type="ECO:0000256" key="5">
    <source>
        <dbReference type="ARBA" id="ARBA00032634"/>
    </source>
</evidence>
<feature type="compositionally biased region" description="Basic and acidic residues" evidence="7">
    <location>
        <begin position="53"/>
        <end position="82"/>
    </location>
</feature>
<protein>
    <recommendedName>
        <fullName evidence="5">18S rRNA factor 2</fullName>
    </recommendedName>
</protein>
<keyword evidence="10" id="KW-1185">Reference proteome</keyword>
<evidence type="ECO:0000256" key="3">
    <source>
        <dbReference type="ARBA" id="ARBA00022884"/>
    </source>
</evidence>
<evidence type="ECO:0000256" key="7">
    <source>
        <dbReference type="SAM" id="MobiDB-lite"/>
    </source>
</evidence>
<gene>
    <name evidence="9" type="ORF">NEOLI_000337</name>
</gene>
<dbReference type="GO" id="GO:0003723">
    <property type="term" value="F:RNA binding"/>
    <property type="evidence" value="ECO:0007669"/>
    <property type="project" value="UniProtKB-UniRule"/>
</dbReference>
<dbReference type="SUPFAM" id="SSF54928">
    <property type="entry name" value="RNA-binding domain, RBD"/>
    <property type="match status" value="1"/>
</dbReference>
<comment type="subcellular location">
    <subcellularLocation>
        <location evidence="1">Nucleus</location>
        <location evidence="1">Nucleolus</location>
    </subcellularLocation>
</comment>
<feature type="domain" description="RRM" evidence="8">
    <location>
        <begin position="110"/>
        <end position="192"/>
    </location>
</feature>
<dbReference type="EMBL" id="LXFE01000152">
    <property type="protein sequence ID" value="OLL26706.1"/>
    <property type="molecule type" value="Genomic_DNA"/>
</dbReference>
<evidence type="ECO:0000313" key="9">
    <source>
        <dbReference type="EMBL" id="OLL26706.1"/>
    </source>
</evidence>
<dbReference type="GO" id="GO:0000472">
    <property type="term" value="P:endonucleolytic cleavage to generate mature 5'-end of SSU-rRNA from (SSU-rRNA, 5.8S rRNA, LSU-rRNA)"/>
    <property type="evidence" value="ECO:0007669"/>
    <property type="project" value="EnsemblFungi"/>
</dbReference>
<dbReference type="InterPro" id="IPR035979">
    <property type="entry name" value="RBD_domain_sf"/>
</dbReference>
<feature type="compositionally biased region" description="Polar residues" evidence="7">
    <location>
        <begin position="35"/>
        <end position="51"/>
    </location>
</feature>
<keyword evidence="3 6" id="KW-0694">RNA-binding</keyword>
<comment type="caution">
    <text evidence="9">The sequence shown here is derived from an EMBL/GenBank/DDBJ whole genome shotgun (WGS) entry which is preliminary data.</text>
</comment>
<dbReference type="OMA" id="FLWSDIM"/>
<evidence type="ECO:0000256" key="1">
    <source>
        <dbReference type="ARBA" id="ARBA00004604"/>
    </source>
</evidence>
<dbReference type="Proteomes" id="UP000186594">
    <property type="component" value="Unassembled WGS sequence"/>
</dbReference>
<dbReference type="GO" id="GO:0000447">
    <property type="term" value="P:endonucleolytic cleavage in ITS1 to separate SSU-rRNA from 5.8S rRNA and LSU-rRNA from tricistronic rRNA transcript (SSU-rRNA, 5.8S rRNA, LSU-rRNA)"/>
    <property type="evidence" value="ECO:0007669"/>
    <property type="project" value="EnsemblFungi"/>
</dbReference>
<dbReference type="GO" id="GO:0000480">
    <property type="term" value="P:endonucleolytic cleavage in 5'-ETS of tricistronic rRNA transcript (SSU-rRNA, 5.8S rRNA, LSU-rRNA)"/>
    <property type="evidence" value="ECO:0007669"/>
    <property type="project" value="EnsemblFungi"/>
</dbReference>
<name>A0A1U7LVK0_NEOID</name>
<dbReference type="PANTHER" id="PTHR12311:SF7">
    <property type="entry name" value="ACTIVATOR OF BASAL TRANSCRIPTION 1"/>
    <property type="match status" value="1"/>
</dbReference>
<keyword evidence="4" id="KW-0539">Nucleus</keyword>
<dbReference type="STRING" id="1198029.A0A1U7LVK0"/>
<accession>A0A1U7LVK0</accession>
<proteinExistence type="inferred from homology"/>
<evidence type="ECO:0000256" key="2">
    <source>
        <dbReference type="ARBA" id="ARBA00005819"/>
    </source>
</evidence>
<dbReference type="GO" id="GO:0032040">
    <property type="term" value="C:small-subunit processome"/>
    <property type="evidence" value="ECO:0007669"/>
    <property type="project" value="EnsemblFungi"/>
</dbReference>
<dbReference type="AlphaFoldDB" id="A0A1U7LVK0"/>
<dbReference type="CDD" id="cd12263">
    <property type="entry name" value="RRM_ABT1_like"/>
    <property type="match status" value="1"/>
</dbReference>
<evidence type="ECO:0000259" key="8">
    <source>
        <dbReference type="PROSITE" id="PS50102"/>
    </source>
</evidence>
<dbReference type="InterPro" id="IPR034353">
    <property type="entry name" value="ABT1/ESF2_RRM"/>
</dbReference>
<dbReference type="InterPro" id="IPR012677">
    <property type="entry name" value="Nucleotide-bd_a/b_plait_sf"/>
</dbReference>
<dbReference type="InterPro" id="IPR000504">
    <property type="entry name" value="RRM_dom"/>
</dbReference>
<comment type="similarity">
    <text evidence="2">Belongs to the ESF2/ABP1 family.</text>
</comment>
<dbReference type="PANTHER" id="PTHR12311">
    <property type="entry name" value="ACTIVATOR OF BASAL TRANSCRIPTION 1"/>
    <property type="match status" value="1"/>
</dbReference>
<dbReference type="GO" id="GO:0001671">
    <property type="term" value="F:ATPase activator activity"/>
    <property type="evidence" value="ECO:0007669"/>
    <property type="project" value="EnsemblFungi"/>
</dbReference>
<dbReference type="Pfam" id="PF00076">
    <property type="entry name" value="RRM_1"/>
    <property type="match status" value="1"/>
</dbReference>
<dbReference type="GO" id="GO:0034462">
    <property type="term" value="P:small-subunit processome assembly"/>
    <property type="evidence" value="ECO:0007669"/>
    <property type="project" value="EnsemblFungi"/>
</dbReference>
<evidence type="ECO:0000256" key="4">
    <source>
        <dbReference type="ARBA" id="ARBA00023242"/>
    </source>
</evidence>
<evidence type="ECO:0000313" key="10">
    <source>
        <dbReference type="Proteomes" id="UP000186594"/>
    </source>
</evidence>
<feature type="compositionally biased region" description="Basic and acidic residues" evidence="7">
    <location>
        <begin position="1"/>
        <end position="33"/>
    </location>
</feature>
<sequence>MPPAKRDSFLPSKKEEETPTIVLDEKERNDMCKEQSVQSDSGLALESNNDAVESDKDEAKSDDSDTEMNEKLEGNESGERGSRKMTRTHKLNGLSHAALAAANAAVDKAGVIYLSRIPPFMKPQKLKHLLSQYGEIGRVFLAPEDPKSYAKRVHFGGNKKKNYTEGWVEFKDKRKSKMVAGSLNGTIIGGKKGNFYHDDLWNMKYLPKFKWHHLTEQIAYENASRQARMRTELSQAAQENKAFVKNVERSKMIANMKAQKQERAGSSAIAEPVDVRRQFRQRKVAQGAEPKDTGDGYLQRVWGKLFA</sequence>
<dbReference type="PROSITE" id="PS50102">
    <property type="entry name" value="RRM"/>
    <property type="match status" value="1"/>
</dbReference>
<reference evidence="9 10" key="1">
    <citation type="submission" date="2016-04" db="EMBL/GenBank/DDBJ databases">
        <title>Evolutionary innovation and constraint leading to complex multicellularity in the Ascomycota.</title>
        <authorList>
            <person name="Cisse O."/>
            <person name="Nguyen A."/>
            <person name="Hewitt D.A."/>
            <person name="Jedd G."/>
            <person name="Stajich J.E."/>
        </authorList>
    </citation>
    <scope>NUCLEOTIDE SEQUENCE [LARGE SCALE GENOMIC DNA]</scope>
    <source>
        <strain evidence="9 10">DAH-3</strain>
    </source>
</reference>